<keyword evidence="2" id="KW-1185">Reference proteome</keyword>
<proteinExistence type="predicted"/>
<accession>A0A225VNG0</accession>
<organism evidence="1 2">
    <name type="scientific">Phytophthora megakarya</name>
    <dbReference type="NCBI Taxonomy" id="4795"/>
    <lineage>
        <taxon>Eukaryota</taxon>
        <taxon>Sar</taxon>
        <taxon>Stramenopiles</taxon>
        <taxon>Oomycota</taxon>
        <taxon>Peronosporomycetes</taxon>
        <taxon>Peronosporales</taxon>
        <taxon>Peronosporaceae</taxon>
        <taxon>Phytophthora</taxon>
    </lineage>
</organism>
<gene>
    <name evidence="1" type="ORF">PHMEG_00021467</name>
</gene>
<reference evidence="2" key="1">
    <citation type="submission" date="2017-03" db="EMBL/GenBank/DDBJ databases">
        <title>Phytopthora megakarya and P. palmivora, two closely related causual agents of cacao black pod achieved similar genome size and gene model numbers by different mechanisms.</title>
        <authorList>
            <person name="Ali S."/>
            <person name="Shao J."/>
            <person name="Larry D.J."/>
            <person name="Kronmiller B."/>
            <person name="Shen D."/>
            <person name="Strem M.D."/>
            <person name="Melnick R.L."/>
            <person name="Guiltinan M.J."/>
            <person name="Tyler B.M."/>
            <person name="Meinhardt L.W."/>
            <person name="Bailey B.A."/>
        </authorList>
    </citation>
    <scope>NUCLEOTIDE SEQUENCE [LARGE SCALE GENOMIC DNA]</scope>
    <source>
        <strain evidence="2">zdho120</strain>
    </source>
</reference>
<evidence type="ECO:0000313" key="2">
    <source>
        <dbReference type="Proteomes" id="UP000198211"/>
    </source>
</evidence>
<name>A0A225VNG0_9STRA</name>
<protein>
    <submittedName>
        <fullName evidence="1">Uncharacterized protein</fullName>
    </submittedName>
</protein>
<dbReference type="EMBL" id="NBNE01004024">
    <property type="protein sequence ID" value="OWZ06297.1"/>
    <property type="molecule type" value="Genomic_DNA"/>
</dbReference>
<evidence type="ECO:0000313" key="1">
    <source>
        <dbReference type="EMBL" id="OWZ06297.1"/>
    </source>
</evidence>
<sequence length="92" mass="10562">MAERLAELTELAEKVRDNTACPSSYAAYVNSYSRFISWFLINHSQLISPAFANHLESVEGLSEKQLRVRIKPLLTMKINDPPLLFDDFGLYR</sequence>
<dbReference type="Proteomes" id="UP000198211">
    <property type="component" value="Unassembled WGS sequence"/>
</dbReference>
<dbReference type="AlphaFoldDB" id="A0A225VNG0"/>
<comment type="caution">
    <text evidence="1">The sequence shown here is derived from an EMBL/GenBank/DDBJ whole genome shotgun (WGS) entry which is preliminary data.</text>
</comment>